<evidence type="ECO:0000256" key="1">
    <source>
        <dbReference type="ARBA" id="ARBA00004141"/>
    </source>
</evidence>
<dbReference type="GO" id="GO:0043190">
    <property type="term" value="C:ATP-binding cassette (ABC) transporter complex"/>
    <property type="evidence" value="ECO:0007669"/>
    <property type="project" value="InterPro"/>
</dbReference>
<evidence type="ECO:0000256" key="2">
    <source>
        <dbReference type="ARBA" id="ARBA00022692"/>
    </source>
</evidence>
<dbReference type="Proteomes" id="UP000295680">
    <property type="component" value="Unassembled WGS sequence"/>
</dbReference>
<dbReference type="EMBL" id="SLWS01000004">
    <property type="protein sequence ID" value="TCO59913.1"/>
    <property type="molecule type" value="Genomic_DNA"/>
</dbReference>
<evidence type="ECO:0000256" key="6">
    <source>
        <dbReference type="RuleBase" id="RU361157"/>
    </source>
</evidence>
<evidence type="ECO:0000313" key="8">
    <source>
        <dbReference type="EMBL" id="TCO59913.1"/>
    </source>
</evidence>
<dbReference type="GO" id="GO:0046677">
    <property type="term" value="P:response to antibiotic"/>
    <property type="evidence" value="ECO:0007669"/>
    <property type="project" value="UniProtKB-KW"/>
</dbReference>
<evidence type="ECO:0000256" key="3">
    <source>
        <dbReference type="ARBA" id="ARBA00022989"/>
    </source>
</evidence>
<keyword evidence="3 6" id="KW-1133">Transmembrane helix</keyword>
<dbReference type="Pfam" id="PF01061">
    <property type="entry name" value="ABC2_membrane"/>
    <property type="match status" value="1"/>
</dbReference>
<dbReference type="PANTHER" id="PTHR43027:SF2">
    <property type="entry name" value="TRANSPORT PERMEASE PROTEIN"/>
    <property type="match status" value="1"/>
</dbReference>
<feature type="transmembrane region" description="Helical" evidence="6">
    <location>
        <begin position="52"/>
        <end position="75"/>
    </location>
</feature>
<dbReference type="InterPro" id="IPR000412">
    <property type="entry name" value="ABC_2_transport"/>
</dbReference>
<keyword evidence="9" id="KW-1185">Reference proteome</keyword>
<accession>A0A4R2JJ05</accession>
<proteinExistence type="inferred from homology"/>
<comment type="subcellular location">
    <subcellularLocation>
        <location evidence="6">Cell membrane</location>
        <topology evidence="6">Multi-pass membrane protein</topology>
    </subcellularLocation>
    <subcellularLocation>
        <location evidence="1">Membrane</location>
        <topology evidence="1">Multi-pass membrane protein</topology>
    </subcellularLocation>
</comment>
<feature type="transmembrane region" description="Helical" evidence="6">
    <location>
        <begin position="21"/>
        <end position="40"/>
    </location>
</feature>
<organism evidence="8 9">
    <name type="scientific">Actinocrispum wychmicini</name>
    <dbReference type="NCBI Taxonomy" id="1213861"/>
    <lineage>
        <taxon>Bacteria</taxon>
        <taxon>Bacillati</taxon>
        <taxon>Actinomycetota</taxon>
        <taxon>Actinomycetes</taxon>
        <taxon>Pseudonocardiales</taxon>
        <taxon>Pseudonocardiaceae</taxon>
        <taxon>Actinocrispum</taxon>
    </lineage>
</organism>
<evidence type="ECO:0000259" key="7">
    <source>
        <dbReference type="PROSITE" id="PS51012"/>
    </source>
</evidence>
<dbReference type="AlphaFoldDB" id="A0A4R2JJ05"/>
<dbReference type="InterPro" id="IPR013525">
    <property type="entry name" value="ABC2_TM"/>
</dbReference>
<feature type="transmembrane region" description="Helical" evidence="6">
    <location>
        <begin position="216"/>
        <end position="238"/>
    </location>
</feature>
<comment type="similarity">
    <text evidence="6">Belongs to the ABC-2 integral membrane protein family.</text>
</comment>
<dbReference type="InterPro" id="IPR047817">
    <property type="entry name" value="ABC2_TM_bact-type"/>
</dbReference>
<sequence length="241" mass="25299">MHAFRKLVGTELKVTVRDAPVALVAVIFPAAIVAIFGAIAKPGESSDPLKYFYQPMSLAMGIGVLSFSLMATEMATYREKGILRRLATTPVNPSRLLGAQLVTNLIIACAAVIAVVLLGSLAFGFPWPGDALAFLVTIVLSLGALLGIGTFIAAVAPASRVATGIGVGFYFVNLVLGGIFVPKEQLPAALSNIGDYSPLGAMLAALRQAWAGHWPMPLHLIVLGVCAVLFGGLAIKLFRWE</sequence>
<feature type="transmembrane region" description="Helical" evidence="6">
    <location>
        <begin position="96"/>
        <end position="125"/>
    </location>
</feature>
<dbReference type="InterPro" id="IPR052902">
    <property type="entry name" value="ABC-2_transporter"/>
</dbReference>
<feature type="transmembrane region" description="Helical" evidence="6">
    <location>
        <begin position="161"/>
        <end position="181"/>
    </location>
</feature>
<feature type="transmembrane region" description="Helical" evidence="6">
    <location>
        <begin position="131"/>
        <end position="154"/>
    </location>
</feature>
<feature type="domain" description="ABC transmembrane type-2" evidence="7">
    <location>
        <begin position="20"/>
        <end position="241"/>
    </location>
</feature>
<dbReference type="RefSeq" id="WP_132118166.1">
    <property type="nucleotide sequence ID" value="NZ_SLWS01000004.1"/>
</dbReference>
<dbReference type="PIRSF" id="PIRSF006648">
    <property type="entry name" value="DrrB"/>
    <property type="match status" value="1"/>
</dbReference>
<keyword evidence="2 6" id="KW-0812">Transmembrane</keyword>
<name>A0A4R2JJ05_9PSEU</name>
<protein>
    <recommendedName>
        <fullName evidence="6">Transport permease protein</fullName>
    </recommendedName>
</protein>
<reference evidence="8 9" key="1">
    <citation type="submission" date="2019-03" db="EMBL/GenBank/DDBJ databases">
        <title>Genomic Encyclopedia of Type Strains, Phase IV (KMG-IV): sequencing the most valuable type-strain genomes for metagenomic binning, comparative biology and taxonomic classification.</title>
        <authorList>
            <person name="Goeker M."/>
        </authorList>
    </citation>
    <scope>NUCLEOTIDE SEQUENCE [LARGE SCALE GENOMIC DNA]</scope>
    <source>
        <strain evidence="8 9">DSM 45934</strain>
    </source>
</reference>
<keyword evidence="4 6" id="KW-0472">Membrane</keyword>
<dbReference type="PROSITE" id="PS51012">
    <property type="entry name" value="ABC_TM2"/>
    <property type="match status" value="1"/>
</dbReference>
<keyword evidence="6" id="KW-1003">Cell membrane</keyword>
<evidence type="ECO:0000256" key="5">
    <source>
        <dbReference type="ARBA" id="ARBA00023251"/>
    </source>
</evidence>
<keyword evidence="5" id="KW-0046">Antibiotic resistance</keyword>
<dbReference type="GO" id="GO:0140359">
    <property type="term" value="F:ABC-type transporter activity"/>
    <property type="evidence" value="ECO:0007669"/>
    <property type="project" value="InterPro"/>
</dbReference>
<evidence type="ECO:0000313" key="9">
    <source>
        <dbReference type="Proteomes" id="UP000295680"/>
    </source>
</evidence>
<keyword evidence="6" id="KW-0813">Transport</keyword>
<dbReference type="OrthoDB" id="3217868at2"/>
<dbReference type="PANTHER" id="PTHR43027">
    <property type="entry name" value="DOXORUBICIN RESISTANCE ABC TRANSPORTER PERMEASE PROTEIN DRRC-RELATED"/>
    <property type="match status" value="1"/>
</dbReference>
<comment type="caution">
    <text evidence="8">The sequence shown here is derived from an EMBL/GenBank/DDBJ whole genome shotgun (WGS) entry which is preliminary data.</text>
</comment>
<evidence type="ECO:0000256" key="4">
    <source>
        <dbReference type="ARBA" id="ARBA00023136"/>
    </source>
</evidence>
<gene>
    <name evidence="8" type="ORF">EV192_104756</name>
</gene>